<dbReference type="InterPro" id="IPR024423">
    <property type="entry name" value="DUF3050"/>
</dbReference>
<keyword evidence="1" id="KW-1185">Reference proteome</keyword>
<accession>A0AAF3EPX8</accession>
<evidence type="ECO:0000313" key="2">
    <source>
        <dbReference type="WBParaSite" id="MBELARI_LOCUS15723"/>
    </source>
</evidence>
<sequence>MVAISVPTENRAIHRLEKEIEPLRKKLAAHPLYKAVQNVDQLKVLMENHVFAVWDFMGLLKELQRGLTCIDVPWRPVGMRDSRRLINEIVLGEESDQIDGRNISHLELYLESMYDAGANTRPINRLLEHFAKQKVVDISDDGLKKAFAECSVPKPARDFVRSTFEAIRSGKLHVVASAFTFGREDLIPLMFTGLLKDMNQKIGDGSLNSFIVYLERHIEVDGDEHGPMALQMVAEICGNERDPRWNEAIVAAKKALTARIALWDGVVAEIEKRNSKKA</sequence>
<dbReference type="Proteomes" id="UP000887575">
    <property type="component" value="Unassembled WGS sequence"/>
</dbReference>
<dbReference type="AlphaFoldDB" id="A0AAF3EPX8"/>
<dbReference type="SUPFAM" id="SSF48613">
    <property type="entry name" value="Heme oxygenase-like"/>
    <property type="match status" value="1"/>
</dbReference>
<organism evidence="1 2">
    <name type="scientific">Mesorhabditis belari</name>
    <dbReference type="NCBI Taxonomy" id="2138241"/>
    <lineage>
        <taxon>Eukaryota</taxon>
        <taxon>Metazoa</taxon>
        <taxon>Ecdysozoa</taxon>
        <taxon>Nematoda</taxon>
        <taxon>Chromadorea</taxon>
        <taxon>Rhabditida</taxon>
        <taxon>Rhabditina</taxon>
        <taxon>Rhabditomorpha</taxon>
        <taxon>Rhabditoidea</taxon>
        <taxon>Rhabditidae</taxon>
        <taxon>Mesorhabditinae</taxon>
        <taxon>Mesorhabditis</taxon>
    </lineage>
</organism>
<proteinExistence type="predicted"/>
<dbReference type="Pfam" id="PF11251">
    <property type="entry name" value="DUF3050"/>
    <property type="match status" value="1"/>
</dbReference>
<evidence type="ECO:0000313" key="1">
    <source>
        <dbReference type="Proteomes" id="UP000887575"/>
    </source>
</evidence>
<dbReference type="InterPro" id="IPR016084">
    <property type="entry name" value="Haem_Oase-like_multi-hlx"/>
</dbReference>
<dbReference type="Gene3D" id="1.20.910.10">
    <property type="entry name" value="Heme oxygenase-like"/>
    <property type="match status" value="1"/>
</dbReference>
<reference evidence="2" key="1">
    <citation type="submission" date="2024-02" db="UniProtKB">
        <authorList>
            <consortium name="WormBaseParasite"/>
        </authorList>
    </citation>
    <scope>IDENTIFICATION</scope>
</reference>
<protein>
    <submittedName>
        <fullName evidence="2">Heme oxygenase</fullName>
    </submittedName>
</protein>
<dbReference type="WBParaSite" id="MBELARI_LOCUS15723">
    <property type="protein sequence ID" value="MBELARI_LOCUS15723"/>
    <property type="gene ID" value="MBELARI_LOCUS15723"/>
</dbReference>
<name>A0AAF3EPX8_9BILA</name>